<gene>
    <name evidence="1" type="ORF">SAMN05444851_2650</name>
</gene>
<proteinExistence type="predicted"/>
<sequence>MHVISPTVAHGQRPLRRIVNDQGNGIGDPAIRTNAGRVSNKTRWVSSGREREEYINACAPSARA</sequence>
<evidence type="ECO:0000313" key="1">
    <source>
        <dbReference type="EMBL" id="SEW27705.1"/>
    </source>
</evidence>
<dbReference type="Proteomes" id="UP000199650">
    <property type="component" value="Unassembled WGS sequence"/>
</dbReference>
<keyword evidence="2" id="KW-1185">Reference proteome</keyword>
<dbReference type="AlphaFoldDB" id="A0A1I0QKV7"/>
<dbReference type="EMBL" id="FOJB01000001">
    <property type="protein sequence ID" value="SEW27705.1"/>
    <property type="molecule type" value="Genomic_DNA"/>
</dbReference>
<reference evidence="1 2" key="1">
    <citation type="submission" date="2016-10" db="EMBL/GenBank/DDBJ databases">
        <authorList>
            <person name="de Groot N.N."/>
        </authorList>
    </citation>
    <scope>NUCLEOTIDE SEQUENCE [LARGE SCALE GENOMIC DNA]</scope>
    <source>
        <strain evidence="1 2">DSM 29439</strain>
    </source>
</reference>
<accession>A0A1I0QKV7</accession>
<organism evidence="1 2">
    <name type="scientific">Aliiroseovarius sediminilitoris</name>
    <dbReference type="NCBI Taxonomy" id="1173584"/>
    <lineage>
        <taxon>Bacteria</taxon>
        <taxon>Pseudomonadati</taxon>
        <taxon>Pseudomonadota</taxon>
        <taxon>Alphaproteobacteria</taxon>
        <taxon>Rhodobacterales</taxon>
        <taxon>Paracoccaceae</taxon>
        <taxon>Aliiroseovarius</taxon>
    </lineage>
</organism>
<evidence type="ECO:0000313" key="2">
    <source>
        <dbReference type="Proteomes" id="UP000199650"/>
    </source>
</evidence>
<name>A0A1I0QKV7_9RHOB</name>
<protein>
    <submittedName>
        <fullName evidence="1">Uncharacterized protein</fullName>
    </submittedName>
</protein>